<dbReference type="KEGG" id="pif:PITG_06553"/>
<organism evidence="2 3">
    <name type="scientific">Phytophthora infestans (strain T30-4)</name>
    <name type="common">Potato late blight agent</name>
    <dbReference type="NCBI Taxonomy" id="403677"/>
    <lineage>
        <taxon>Eukaryota</taxon>
        <taxon>Sar</taxon>
        <taxon>Stramenopiles</taxon>
        <taxon>Oomycota</taxon>
        <taxon>Peronosporomycetes</taxon>
        <taxon>Peronosporales</taxon>
        <taxon>Peronosporaceae</taxon>
        <taxon>Phytophthora</taxon>
    </lineage>
</organism>
<feature type="compositionally biased region" description="Polar residues" evidence="1">
    <location>
        <begin position="76"/>
        <end position="85"/>
    </location>
</feature>
<name>D0N541_PHYIT</name>
<proteinExistence type="predicted"/>
<evidence type="ECO:0000313" key="2">
    <source>
        <dbReference type="EMBL" id="EEY69999.1"/>
    </source>
</evidence>
<dbReference type="InParanoid" id="D0N541"/>
<reference evidence="3" key="1">
    <citation type="journal article" date="2009" name="Nature">
        <title>Genome sequence and analysis of the Irish potato famine pathogen Phytophthora infestans.</title>
        <authorList>
            <consortium name="The Broad Institute Genome Sequencing Platform"/>
            <person name="Haas B.J."/>
            <person name="Kamoun S."/>
            <person name="Zody M.C."/>
            <person name="Jiang R.H."/>
            <person name="Handsaker R.E."/>
            <person name="Cano L.M."/>
            <person name="Grabherr M."/>
            <person name="Kodira C.D."/>
            <person name="Raffaele S."/>
            <person name="Torto-Alalibo T."/>
            <person name="Bozkurt T.O."/>
            <person name="Ah-Fong A.M."/>
            <person name="Alvarado L."/>
            <person name="Anderson V.L."/>
            <person name="Armstrong M.R."/>
            <person name="Avrova A."/>
            <person name="Baxter L."/>
            <person name="Beynon J."/>
            <person name="Boevink P.C."/>
            <person name="Bollmann S.R."/>
            <person name="Bos J.I."/>
            <person name="Bulone V."/>
            <person name="Cai G."/>
            <person name="Cakir C."/>
            <person name="Carrington J.C."/>
            <person name="Chawner M."/>
            <person name="Conti L."/>
            <person name="Costanzo S."/>
            <person name="Ewan R."/>
            <person name="Fahlgren N."/>
            <person name="Fischbach M.A."/>
            <person name="Fugelstad J."/>
            <person name="Gilroy E.M."/>
            <person name="Gnerre S."/>
            <person name="Green P.J."/>
            <person name="Grenville-Briggs L.J."/>
            <person name="Griffith J."/>
            <person name="Grunwald N.J."/>
            <person name="Horn K."/>
            <person name="Horner N.R."/>
            <person name="Hu C.H."/>
            <person name="Huitema E."/>
            <person name="Jeong D.H."/>
            <person name="Jones A.M."/>
            <person name="Jones J.D."/>
            <person name="Jones R.W."/>
            <person name="Karlsson E.K."/>
            <person name="Kunjeti S.G."/>
            <person name="Lamour K."/>
            <person name="Liu Z."/>
            <person name="Ma L."/>
            <person name="Maclean D."/>
            <person name="Chibucos M.C."/>
            <person name="McDonald H."/>
            <person name="McWalters J."/>
            <person name="Meijer H.J."/>
            <person name="Morgan W."/>
            <person name="Morris P.F."/>
            <person name="Munro C.A."/>
            <person name="O'Neill K."/>
            <person name="Ospina-Giraldo M."/>
            <person name="Pinzon A."/>
            <person name="Pritchard L."/>
            <person name="Ramsahoye B."/>
            <person name="Ren Q."/>
            <person name="Restrepo S."/>
            <person name="Roy S."/>
            <person name="Sadanandom A."/>
            <person name="Savidor A."/>
            <person name="Schornack S."/>
            <person name="Schwartz D.C."/>
            <person name="Schumann U.D."/>
            <person name="Schwessinger B."/>
            <person name="Seyer L."/>
            <person name="Sharpe T."/>
            <person name="Silvar C."/>
            <person name="Song J."/>
            <person name="Studholme D.J."/>
            <person name="Sykes S."/>
            <person name="Thines M."/>
            <person name="van de Vondervoort P.J."/>
            <person name="Phuntumart V."/>
            <person name="Wawra S."/>
            <person name="Weide R."/>
            <person name="Win J."/>
            <person name="Young C."/>
            <person name="Zhou S."/>
            <person name="Fry W."/>
            <person name="Meyers B.C."/>
            <person name="van West P."/>
            <person name="Ristaino J."/>
            <person name="Govers F."/>
            <person name="Birch P.R."/>
            <person name="Whisson S.C."/>
            <person name="Judelson H.S."/>
            <person name="Nusbaum C."/>
        </authorList>
    </citation>
    <scope>NUCLEOTIDE SEQUENCE [LARGE SCALE GENOMIC DNA]</scope>
    <source>
        <strain evidence="3">T30-4</strain>
    </source>
</reference>
<dbReference type="Proteomes" id="UP000006643">
    <property type="component" value="Unassembled WGS sequence"/>
</dbReference>
<feature type="region of interest" description="Disordered" evidence="1">
    <location>
        <begin position="73"/>
        <end position="92"/>
    </location>
</feature>
<evidence type="ECO:0000256" key="1">
    <source>
        <dbReference type="SAM" id="MobiDB-lite"/>
    </source>
</evidence>
<dbReference type="HOGENOM" id="CLU_2417956_0_0_1"/>
<dbReference type="AlphaFoldDB" id="D0N541"/>
<gene>
    <name evidence="2" type="ORF">PITG_06553</name>
</gene>
<keyword evidence="3" id="KW-1185">Reference proteome</keyword>
<sequence>MAATQLARDDYPTNSAPVAQTSSFTTGYIKSFLRAASGRNAEARRLHCNNPYECWSWCRLARGTLMYMLTKKDSSSKGCGTSLETLSEERSY</sequence>
<dbReference type="RefSeq" id="XP_002998646.1">
    <property type="nucleotide sequence ID" value="XM_002998600.1"/>
</dbReference>
<protein>
    <submittedName>
        <fullName evidence="2">Uncharacterized protein</fullName>
    </submittedName>
</protein>
<dbReference type="EMBL" id="DS028125">
    <property type="protein sequence ID" value="EEY69999.1"/>
    <property type="molecule type" value="Genomic_DNA"/>
</dbReference>
<dbReference type="VEuPathDB" id="FungiDB:PITG_06553"/>
<dbReference type="GeneID" id="9471829"/>
<accession>D0N541</accession>
<evidence type="ECO:0000313" key="3">
    <source>
        <dbReference type="Proteomes" id="UP000006643"/>
    </source>
</evidence>